<dbReference type="AlphaFoldDB" id="A0AAV8TV22"/>
<sequence length="354" mass="40457">METSSHPAASAATVVEKELLVDPFLVEALQDTRHRLTILRMGLDIQRFLQSSDQQQFEFQYFPSSYLRLAAHRVAQHYGLVTEVQDNGVDGMMNKIVVKKTMERRYPVIRLSEIPVKQSENEKPEQVKIVIRPRPNKGPLNDSSESGIKRNPVRSVEERKEEYDKARARIFSSPSSLNSDDAVSQVLADKKNLNIGRVENEGCRDFVIDQEKNITMRDGTSRVAIFRDREKDLTDPDYDRSYERYVRSLPNQNFSMTPFNMQKIQGPFVQYDSGCPPLGQIARTQTPVSYRPAAGPVMSPYCAAGSNHTARDATYMQWPATAMMYTNSYEQFRHTAFQAPFCQQPLSFDYSQNS</sequence>
<dbReference type="InterPro" id="IPR001374">
    <property type="entry name" value="R3H_dom"/>
</dbReference>
<organism evidence="5 6">
    <name type="scientific">Erythroxylum novogranatense</name>
    <dbReference type="NCBI Taxonomy" id="1862640"/>
    <lineage>
        <taxon>Eukaryota</taxon>
        <taxon>Viridiplantae</taxon>
        <taxon>Streptophyta</taxon>
        <taxon>Embryophyta</taxon>
        <taxon>Tracheophyta</taxon>
        <taxon>Spermatophyta</taxon>
        <taxon>Magnoliopsida</taxon>
        <taxon>eudicotyledons</taxon>
        <taxon>Gunneridae</taxon>
        <taxon>Pentapetalae</taxon>
        <taxon>rosids</taxon>
        <taxon>fabids</taxon>
        <taxon>Malpighiales</taxon>
        <taxon>Erythroxylaceae</taxon>
        <taxon>Erythroxylum</taxon>
    </lineage>
</organism>
<dbReference type="InterPro" id="IPR024771">
    <property type="entry name" value="SUZ"/>
</dbReference>
<reference evidence="5 6" key="1">
    <citation type="submission" date="2021-09" db="EMBL/GenBank/DDBJ databases">
        <title>Genomic insights and catalytic innovation underlie evolution of tropane alkaloids biosynthesis.</title>
        <authorList>
            <person name="Wang Y.-J."/>
            <person name="Tian T."/>
            <person name="Huang J.-P."/>
            <person name="Huang S.-X."/>
        </authorList>
    </citation>
    <scope>NUCLEOTIDE SEQUENCE [LARGE SCALE GENOMIC DNA]</scope>
    <source>
        <strain evidence="5">KIB-2018</strain>
        <tissue evidence="5">Leaf</tissue>
    </source>
</reference>
<dbReference type="PANTHER" id="PTHR15672:SF15">
    <property type="entry name" value="SINGLE-STRANDED NUCLEIC ACID BINDING R3H PROTEIN"/>
    <property type="match status" value="1"/>
</dbReference>
<protein>
    <submittedName>
        <fullName evidence="5">Uncharacterized protein</fullName>
    </submittedName>
</protein>
<feature type="domain" description="SUZ" evidence="4">
    <location>
        <begin position="105"/>
        <end position="175"/>
    </location>
</feature>
<name>A0AAV8TV22_9ROSI</name>
<dbReference type="InterPro" id="IPR051937">
    <property type="entry name" value="R3H_domain_containing"/>
</dbReference>
<evidence type="ECO:0000256" key="1">
    <source>
        <dbReference type="ARBA" id="ARBA00022553"/>
    </source>
</evidence>
<dbReference type="PANTHER" id="PTHR15672">
    <property type="entry name" value="CAMP-REGULATED PHOSPHOPROTEIN 21 RELATED R3H DOMAIN CONTAINING PROTEIN"/>
    <property type="match status" value="1"/>
</dbReference>
<comment type="caution">
    <text evidence="5">The sequence shown here is derived from an EMBL/GenBank/DDBJ whole genome shotgun (WGS) entry which is preliminary data.</text>
</comment>
<accession>A0AAV8TV22</accession>
<dbReference type="GO" id="GO:0003676">
    <property type="term" value="F:nucleic acid binding"/>
    <property type="evidence" value="ECO:0007669"/>
    <property type="project" value="UniProtKB-UniRule"/>
</dbReference>
<dbReference type="PROSITE" id="PS51673">
    <property type="entry name" value="SUZ"/>
    <property type="match status" value="1"/>
</dbReference>
<dbReference type="Pfam" id="PF12752">
    <property type="entry name" value="SUZ"/>
    <property type="match status" value="1"/>
</dbReference>
<keyword evidence="1" id="KW-0597">Phosphoprotein</keyword>
<dbReference type="InterPro" id="IPR036867">
    <property type="entry name" value="R3H_dom_sf"/>
</dbReference>
<dbReference type="SMART" id="SM00393">
    <property type="entry name" value="R3H"/>
    <property type="match status" value="1"/>
</dbReference>
<gene>
    <name evidence="5" type="ORF">K2173_014951</name>
</gene>
<evidence type="ECO:0000256" key="2">
    <source>
        <dbReference type="SAM" id="MobiDB-lite"/>
    </source>
</evidence>
<keyword evidence="6" id="KW-1185">Reference proteome</keyword>
<evidence type="ECO:0000259" key="3">
    <source>
        <dbReference type="PROSITE" id="PS51061"/>
    </source>
</evidence>
<evidence type="ECO:0000313" key="5">
    <source>
        <dbReference type="EMBL" id="KAJ8770341.1"/>
    </source>
</evidence>
<evidence type="ECO:0000259" key="4">
    <source>
        <dbReference type="PROSITE" id="PS51673"/>
    </source>
</evidence>
<feature type="domain" description="R3H" evidence="3">
    <location>
        <begin position="35"/>
        <end position="101"/>
    </location>
</feature>
<evidence type="ECO:0000313" key="6">
    <source>
        <dbReference type="Proteomes" id="UP001159364"/>
    </source>
</evidence>
<dbReference type="Pfam" id="PF01424">
    <property type="entry name" value="R3H"/>
    <property type="match status" value="1"/>
</dbReference>
<dbReference type="SUPFAM" id="SSF82708">
    <property type="entry name" value="R3H domain"/>
    <property type="match status" value="1"/>
</dbReference>
<proteinExistence type="predicted"/>
<dbReference type="EMBL" id="JAIWQS010000003">
    <property type="protein sequence ID" value="KAJ8770341.1"/>
    <property type="molecule type" value="Genomic_DNA"/>
</dbReference>
<dbReference type="CDD" id="cd02642">
    <property type="entry name" value="R3H_encore_like"/>
    <property type="match status" value="1"/>
</dbReference>
<dbReference type="Gene3D" id="3.30.1370.50">
    <property type="entry name" value="R3H-like domain"/>
    <property type="match status" value="1"/>
</dbReference>
<feature type="region of interest" description="Disordered" evidence="2">
    <location>
        <begin position="133"/>
        <end position="160"/>
    </location>
</feature>
<dbReference type="Proteomes" id="UP001159364">
    <property type="component" value="Linkage Group LG03"/>
</dbReference>
<dbReference type="PROSITE" id="PS51061">
    <property type="entry name" value="R3H"/>
    <property type="match status" value="1"/>
</dbReference>